<feature type="transmembrane region" description="Helical" evidence="11">
    <location>
        <begin position="36"/>
        <end position="55"/>
    </location>
</feature>
<evidence type="ECO:0000256" key="6">
    <source>
        <dbReference type="ARBA" id="ARBA00023065"/>
    </source>
</evidence>
<keyword evidence="11" id="KW-0813">Transport</keyword>
<keyword evidence="2 11" id="KW-1003">Cell membrane</keyword>
<proteinExistence type="inferred from homology"/>
<dbReference type="GO" id="GO:0140114">
    <property type="term" value="P:cellular detoxification of fluoride"/>
    <property type="evidence" value="ECO:0007669"/>
    <property type="project" value="UniProtKB-UniRule"/>
</dbReference>
<feature type="transmembrane region" description="Helical" evidence="11">
    <location>
        <begin position="67"/>
        <end position="85"/>
    </location>
</feature>
<feature type="transmembrane region" description="Helical" evidence="11">
    <location>
        <begin position="97"/>
        <end position="120"/>
    </location>
</feature>
<evidence type="ECO:0000256" key="1">
    <source>
        <dbReference type="ARBA" id="ARBA00004651"/>
    </source>
</evidence>
<evidence type="ECO:0000256" key="11">
    <source>
        <dbReference type="HAMAP-Rule" id="MF_00454"/>
    </source>
</evidence>
<comment type="catalytic activity">
    <reaction evidence="10">
        <text>fluoride(in) = fluoride(out)</text>
        <dbReference type="Rhea" id="RHEA:76159"/>
        <dbReference type="ChEBI" id="CHEBI:17051"/>
    </reaction>
    <physiologicalReaction direction="left-to-right" evidence="10">
        <dbReference type="Rhea" id="RHEA:76160"/>
    </physiologicalReaction>
</comment>
<dbReference type="PANTHER" id="PTHR28259:SF1">
    <property type="entry name" value="FLUORIDE EXPORT PROTEIN 1-RELATED"/>
    <property type="match status" value="1"/>
</dbReference>
<comment type="activity regulation">
    <text evidence="11">Na(+) is not transported, but it plays an essential structural role and its presence is essential for fluoride channel function.</text>
</comment>
<name>A0LYN3_CHRFK</name>
<keyword evidence="7 11" id="KW-0472">Membrane</keyword>
<evidence type="ECO:0000256" key="2">
    <source>
        <dbReference type="ARBA" id="ARBA00022475"/>
    </source>
</evidence>
<keyword evidence="8 11" id="KW-0407">Ion channel</keyword>
<sequence length="124" mass="13454">MMIKNLLLVFIGGGLGSSFRFIISKYLNVSSLIPYGTFLVNILGSLLLGLILGWAMKSNSLNSPINLMLGVGFCGGFTTFSTFSFENYSLIKTGDFLSFSVYFFGSIILGILAVLAGIFISKFF</sequence>
<dbReference type="KEGG" id="gfo:GFO_0495"/>
<dbReference type="Pfam" id="PF02537">
    <property type="entry name" value="CRCB"/>
    <property type="match status" value="1"/>
</dbReference>
<organism evidence="12 13">
    <name type="scientific">Christiangramia forsetii (strain DSM 17595 / CGMCC 1.15422 / KT0803)</name>
    <name type="common">Gramella forsetii</name>
    <dbReference type="NCBI Taxonomy" id="411154"/>
    <lineage>
        <taxon>Bacteria</taxon>
        <taxon>Pseudomonadati</taxon>
        <taxon>Bacteroidota</taxon>
        <taxon>Flavobacteriia</taxon>
        <taxon>Flavobacteriales</taxon>
        <taxon>Flavobacteriaceae</taxon>
        <taxon>Christiangramia</taxon>
    </lineage>
</organism>
<keyword evidence="3 11" id="KW-0997">Cell inner membrane</keyword>
<evidence type="ECO:0000256" key="9">
    <source>
        <dbReference type="ARBA" id="ARBA00035120"/>
    </source>
</evidence>
<reference evidence="12 13" key="1">
    <citation type="journal article" date="2006" name="Environ. Microbiol.">
        <title>Whole genome analysis of the marine Bacteroidetes'Gramella forsetii' reveals adaptations to degradation of polymeric organic matter.</title>
        <authorList>
            <person name="Bauer M."/>
            <person name="Kube M."/>
            <person name="Teeling H."/>
            <person name="Richter M."/>
            <person name="Lombardot T."/>
            <person name="Allers E."/>
            <person name="Wuerdemann C.A."/>
            <person name="Quast C."/>
            <person name="Kuhl H."/>
            <person name="Knaust F."/>
            <person name="Woebken D."/>
            <person name="Bischof K."/>
            <person name="Mussmann M."/>
            <person name="Choudhuri J.V."/>
            <person name="Meyer F."/>
            <person name="Reinhardt R."/>
            <person name="Amann R.I."/>
            <person name="Gloeckner F.O."/>
        </authorList>
    </citation>
    <scope>NUCLEOTIDE SEQUENCE [LARGE SCALE GENOMIC DNA]</scope>
    <source>
        <strain evidence="12 13">KT0803</strain>
    </source>
</reference>
<dbReference type="GO" id="GO:0046872">
    <property type="term" value="F:metal ion binding"/>
    <property type="evidence" value="ECO:0007669"/>
    <property type="project" value="UniProtKB-KW"/>
</dbReference>
<comment type="function">
    <text evidence="11">Fluoride-specific ion channel. Important for reducing fluoride concentration in the cell, thus reducing its toxicity.</text>
</comment>
<dbReference type="PANTHER" id="PTHR28259">
    <property type="entry name" value="FLUORIDE EXPORT PROTEIN 1-RELATED"/>
    <property type="match status" value="1"/>
</dbReference>
<evidence type="ECO:0000313" key="13">
    <source>
        <dbReference type="Proteomes" id="UP000000755"/>
    </source>
</evidence>
<keyword evidence="11" id="KW-0479">Metal-binding</keyword>
<keyword evidence="5 11" id="KW-1133">Transmembrane helix</keyword>
<dbReference type="HOGENOM" id="CLU_114342_2_3_10"/>
<dbReference type="Proteomes" id="UP000000755">
    <property type="component" value="Chromosome"/>
</dbReference>
<comment type="similarity">
    <text evidence="9 11">Belongs to the fluoride channel Fluc/FEX (TC 1.A.43) family.</text>
</comment>
<protein>
    <recommendedName>
        <fullName evidence="11">Fluoride-specific ion channel FluC</fullName>
    </recommendedName>
</protein>
<feature type="binding site" evidence="11">
    <location>
        <position position="78"/>
    </location>
    <ligand>
        <name>Na(+)</name>
        <dbReference type="ChEBI" id="CHEBI:29101"/>
        <note>structural</note>
    </ligand>
</feature>
<keyword evidence="11" id="KW-0915">Sodium</keyword>
<dbReference type="GO" id="GO:0005886">
    <property type="term" value="C:plasma membrane"/>
    <property type="evidence" value="ECO:0007669"/>
    <property type="project" value="UniProtKB-SubCell"/>
</dbReference>
<gene>
    <name evidence="11" type="primary">fluC</name>
    <name evidence="11" type="synonym">crcB</name>
    <name evidence="12" type="ordered locus">GFO_0495</name>
</gene>
<evidence type="ECO:0000256" key="10">
    <source>
        <dbReference type="ARBA" id="ARBA00035585"/>
    </source>
</evidence>
<dbReference type="InterPro" id="IPR003691">
    <property type="entry name" value="FluC"/>
</dbReference>
<evidence type="ECO:0000256" key="8">
    <source>
        <dbReference type="ARBA" id="ARBA00023303"/>
    </source>
</evidence>
<dbReference type="HAMAP" id="MF_00454">
    <property type="entry name" value="FluC"/>
    <property type="match status" value="1"/>
</dbReference>
<dbReference type="GO" id="GO:0062054">
    <property type="term" value="F:fluoride channel activity"/>
    <property type="evidence" value="ECO:0007669"/>
    <property type="project" value="UniProtKB-UniRule"/>
</dbReference>
<keyword evidence="6 11" id="KW-0406">Ion transport</keyword>
<evidence type="ECO:0000256" key="7">
    <source>
        <dbReference type="ARBA" id="ARBA00023136"/>
    </source>
</evidence>
<evidence type="ECO:0000256" key="3">
    <source>
        <dbReference type="ARBA" id="ARBA00022519"/>
    </source>
</evidence>
<evidence type="ECO:0000313" key="12">
    <source>
        <dbReference type="EMBL" id="CAL65478.1"/>
    </source>
</evidence>
<evidence type="ECO:0000256" key="5">
    <source>
        <dbReference type="ARBA" id="ARBA00022989"/>
    </source>
</evidence>
<keyword evidence="4 11" id="KW-0812">Transmembrane</keyword>
<evidence type="ECO:0000256" key="4">
    <source>
        <dbReference type="ARBA" id="ARBA00022692"/>
    </source>
</evidence>
<feature type="binding site" evidence="11">
    <location>
        <position position="75"/>
    </location>
    <ligand>
        <name>Na(+)</name>
        <dbReference type="ChEBI" id="CHEBI:29101"/>
        <note>structural</note>
    </ligand>
</feature>
<dbReference type="AlphaFoldDB" id="A0LYN3"/>
<dbReference type="eggNOG" id="COG0239">
    <property type="taxonomic scope" value="Bacteria"/>
</dbReference>
<accession>A0LYN3</accession>
<comment type="subcellular location">
    <subcellularLocation>
        <location evidence="11">Cell inner membrane</location>
        <topology evidence="11">Multi-pass membrane protein</topology>
    </subcellularLocation>
    <subcellularLocation>
        <location evidence="1">Cell membrane</location>
        <topology evidence="1">Multi-pass membrane protein</topology>
    </subcellularLocation>
</comment>
<dbReference type="EMBL" id="CU207366">
    <property type="protein sequence ID" value="CAL65478.1"/>
    <property type="molecule type" value="Genomic_DNA"/>
</dbReference>
<dbReference type="NCBIfam" id="TIGR00494">
    <property type="entry name" value="crcB"/>
    <property type="match status" value="1"/>
</dbReference>
<dbReference type="STRING" id="411154.GFO_0495"/>